<dbReference type="InterPro" id="IPR004606">
    <property type="entry name" value="Mop_domain"/>
</dbReference>
<protein>
    <submittedName>
        <fullName evidence="4">Molybdenum-pterin-binding protein</fullName>
    </submittedName>
</protein>
<proteinExistence type="predicted"/>
<keyword evidence="1 2" id="KW-0500">Molybdenum</keyword>
<gene>
    <name evidence="4" type="ORF">FYJ83_02895</name>
</gene>
<dbReference type="Proteomes" id="UP000469523">
    <property type="component" value="Unassembled WGS sequence"/>
</dbReference>
<feature type="domain" description="Mop" evidence="3">
    <location>
        <begin position="2"/>
        <end position="67"/>
    </location>
</feature>
<dbReference type="AlphaFoldDB" id="A0A6N7XI46"/>
<reference evidence="4 5" key="1">
    <citation type="submission" date="2019-09" db="EMBL/GenBank/DDBJ databases">
        <title>In-depth cultivation of the pig gut microbiome towards novel bacterial diversity and tailored functional studies.</title>
        <authorList>
            <person name="Wylensek D."/>
            <person name="Hitch T.C.A."/>
            <person name="Clavel T."/>
        </authorList>
    </citation>
    <scope>NUCLEOTIDE SEQUENCE [LARGE SCALE GENOMIC DNA]</scope>
    <source>
        <strain evidence="4 5">WCA3-693-APC-4?</strain>
    </source>
</reference>
<comment type="caution">
    <text evidence="4">The sequence shown here is derived from an EMBL/GenBank/DDBJ whole genome shotgun (WGS) entry which is preliminary data.</text>
</comment>
<dbReference type="SUPFAM" id="SSF50331">
    <property type="entry name" value="MOP-like"/>
    <property type="match status" value="1"/>
</dbReference>
<evidence type="ECO:0000259" key="3">
    <source>
        <dbReference type="PROSITE" id="PS51866"/>
    </source>
</evidence>
<evidence type="ECO:0000256" key="2">
    <source>
        <dbReference type="PROSITE-ProRule" id="PRU01213"/>
    </source>
</evidence>
<dbReference type="InterPro" id="IPR005116">
    <property type="entry name" value="Transp-assoc_OB_typ1"/>
</dbReference>
<dbReference type="EMBL" id="VUNQ01000003">
    <property type="protein sequence ID" value="MSU00412.1"/>
    <property type="molecule type" value="Genomic_DNA"/>
</dbReference>
<keyword evidence="5" id="KW-1185">Reference proteome</keyword>
<evidence type="ECO:0000313" key="4">
    <source>
        <dbReference type="EMBL" id="MSU00412.1"/>
    </source>
</evidence>
<evidence type="ECO:0000256" key="1">
    <source>
        <dbReference type="ARBA" id="ARBA00022505"/>
    </source>
</evidence>
<dbReference type="NCBIfam" id="TIGR00638">
    <property type="entry name" value="Mop"/>
    <property type="match status" value="1"/>
</dbReference>
<dbReference type="GO" id="GO:0015689">
    <property type="term" value="P:molybdate ion transport"/>
    <property type="evidence" value="ECO:0007669"/>
    <property type="project" value="InterPro"/>
</dbReference>
<dbReference type="InterPro" id="IPR008995">
    <property type="entry name" value="Mo/tungstate-bd_C_term_dom"/>
</dbReference>
<dbReference type="RefSeq" id="WP_154438838.1">
    <property type="nucleotide sequence ID" value="NZ_VUNQ01000003.1"/>
</dbReference>
<dbReference type="PROSITE" id="PS51866">
    <property type="entry name" value="MOP"/>
    <property type="match status" value="1"/>
</dbReference>
<organism evidence="4 5">
    <name type="scientific">Tissierella pigra</name>
    <dbReference type="NCBI Taxonomy" id="2607614"/>
    <lineage>
        <taxon>Bacteria</taxon>
        <taxon>Bacillati</taxon>
        <taxon>Bacillota</taxon>
        <taxon>Tissierellia</taxon>
        <taxon>Tissierellales</taxon>
        <taxon>Tissierellaceae</taxon>
        <taxon>Tissierella</taxon>
    </lineage>
</organism>
<dbReference type="Pfam" id="PF03459">
    <property type="entry name" value="TOBE"/>
    <property type="match status" value="1"/>
</dbReference>
<evidence type="ECO:0000313" key="5">
    <source>
        <dbReference type="Proteomes" id="UP000469523"/>
    </source>
</evidence>
<dbReference type="Gene3D" id="2.40.50.100">
    <property type="match status" value="1"/>
</dbReference>
<accession>A0A6N7XI46</accession>
<sequence length="67" mass="7026">MQLSARNQLKEKIIDIKKGPVSTEVVIDINGLNIVSSITTGSAESLDLNIGDEATAVIKASSVMIGK</sequence>
<name>A0A6N7XI46_9FIRM</name>